<comment type="caution">
    <text evidence="1">The sequence shown here is derived from an EMBL/GenBank/DDBJ whole genome shotgun (WGS) entry which is preliminary data.</text>
</comment>
<reference evidence="1 2" key="1">
    <citation type="journal article" date="2016" name="Nat. Commun.">
        <title>Thousands of microbial genomes shed light on interconnected biogeochemical processes in an aquifer system.</title>
        <authorList>
            <person name="Anantharaman K."/>
            <person name="Brown C.T."/>
            <person name="Hug L.A."/>
            <person name="Sharon I."/>
            <person name="Castelle C.J."/>
            <person name="Probst A.J."/>
            <person name="Thomas B.C."/>
            <person name="Singh A."/>
            <person name="Wilkins M.J."/>
            <person name="Karaoz U."/>
            <person name="Brodie E.L."/>
            <person name="Williams K.H."/>
            <person name="Hubbard S.S."/>
            <person name="Banfield J.F."/>
        </authorList>
    </citation>
    <scope>NUCLEOTIDE SEQUENCE [LARGE SCALE GENOMIC DNA]</scope>
</reference>
<dbReference type="Proteomes" id="UP000178771">
    <property type="component" value="Unassembled WGS sequence"/>
</dbReference>
<accession>A0A1F4V404</accession>
<name>A0A1F4V404_UNCKA</name>
<dbReference type="AlphaFoldDB" id="A0A1F4V404"/>
<protein>
    <recommendedName>
        <fullName evidence="3">AbiEi antitoxin C-terminal domain-containing protein</fullName>
    </recommendedName>
</protein>
<dbReference type="EMBL" id="MEVH01000009">
    <property type="protein sequence ID" value="OGC51944.1"/>
    <property type="molecule type" value="Genomic_DNA"/>
</dbReference>
<organism evidence="1 2">
    <name type="scientific">candidate division WWE3 bacterium RIFCSPLOWO2_01_FULL_39_13</name>
    <dbReference type="NCBI Taxonomy" id="1802624"/>
    <lineage>
        <taxon>Bacteria</taxon>
        <taxon>Katanobacteria</taxon>
    </lineage>
</organism>
<proteinExistence type="predicted"/>
<evidence type="ECO:0008006" key="3">
    <source>
        <dbReference type="Google" id="ProtNLM"/>
    </source>
</evidence>
<dbReference type="STRING" id="1802624.A2982_03780"/>
<evidence type="ECO:0000313" key="1">
    <source>
        <dbReference type="EMBL" id="OGC51944.1"/>
    </source>
</evidence>
<sequence>MNWIDLRHKAQLIPIFSINDVLKWFPEETENQVSVQLSRFVSSNQLSQLRNGLYLLTEYQINNPFLMANAIRDPSYISLETALNYYGLIPDIPSAVTSVTIRKTKTYETPFSKFIYRSIKPDLFFGFEFIRPNPDNNMGYNLALPEKALLDYLQLNPHINSLKELRLRKDQDLNQIKMSEFAKHFAYRVQNLVNQINENE</sequence>
<evidence type="ECO:0000313" key="2">
    <source>
        <dbReference type="Proteomes" id="UP000178771"/>
    </source>
</evidence>
<gene>
    <name evidence="1" type="ORF">A2982_03780</name>
</gene>